<reference evidence="2 3" key="1">
    <citation type="journal article" date="2005" name="Nature">
        <title>Initial sequence of the chimpanzee genome and comparison with the human genome.</title>
        <authorList>
            <consortium name="Chimpanzee sequencing and analysis consortium"/>
        </authorList>
    </citation>
    <scope>NUCLEOTIDE SEQUENCE [LARGE SCALE GENOMIC DNA]</scope>
</reference>
<dbReference type="InParanoid" id="A0A2I3S0I8"/>
<reference evidence="2" key="3">
    <citation type="submission" date="2025-09" db="UniProtKB">
        <authorList>
            <consortium name="Ensembl"/>
        </authorList>
    </citation>
    <scope>IDENTIFICATION</scope>
</reference>
<dbReference type="GeneTree" id="ENSGT00940000174554"/>
<dbReference type="Proteomes" id="UP000002277">
    <property type="component" value="Chromosome 8"/>
</dbReference>
<evidence type="ECO:0000313" key="2">
    <source>
        <dbReference type="Ensembl" id="ENSPTRP00000070481.1"/>
    </source>
</evidence>
<evidence type="ECO:0000313" key="3">
    <source>
        <dbReference type="Proteomes" id="UP000002277"/>
    </source>
</evidence>
<protein>
    <submittedName>
        <fullName evidence="2">Uncharacterized protein</fullName>
    </submittedName>
</protein>
<proteinExistence type="predicted"/>
<evidence type="ECO:0000256" key="1">
    <source>
        <dbReference type="SAM" id="MobiDB-lite"/>
    </source>
</evidence>
<feature type="region of interest" description="Disordered" evidence="1">
    <location>
        <begin position="1"/>
        <end position="32"/>
    </location>
</feature>
<dbReference type="Ensembl" id="ENSPTRT00000095231.1">
    <property type="protein sequence ID" value="ENSPTRP00000070481.1"/>
    <property type="gene ID" value="ENSPTRG00000049346.1"/>
</dbReference>
<organism evidence="2 3">
    <name type="scientific">Pan troglodytes</name>
    <name type="common">Chimpanzee</name>
    <dbReference type="NCBI Taxonomy" id="9598"/>
    <lineage>
        <taxon>Eukaryota</taxon>
        <taxon>Metazoa</taxon>
        <taxon>Chordata</taxon>
        <taxon>Craniata</taxon>
        <taxon>Vertebrata</taxon>
        <taxon>Euteleostomi</taxon>
        <taxon>Mammalia</taxon>
        <taxon>Eutheria</taxon>
        <taxon>Euarchontoglires</taxon>
        <taxon>Primates</taxon>
        <taxon>Haplorrhini</taxon>
        <taxon>Catarrhini</taxon>
        <taxon>Hominidae</taxon>
        <taxon>Pan</taxon>
    </lineage>
</organism>
<dbReference type="EMBL" id="AACZ04054496">
    <property type="status" value="NOT_ANNOTATED_CDS"/>
    <property type="molecule type" value="Genomic_DNA"/>
</dbReference>
<keyword evidence="3" id="KW-1185">Reference proteome</keyword>
<dbReference type="Bgee" id="ENSPTRG00000049346">
    <property type="expression patterns" value="Expressed in lymph node and 10 other cell types or tissues"/>
</dbReference>
<dbReference type="AlphaFoldDB" id="A0A2I3S0I8"/>
<feature type="compositionally biased region" description="Low complexity" evidence="1">
    <location>
        <begin position="9"/>
        <end position="20"/>
    </location>
</feature>
<sequence length="50" mass="5523">MLARARGCPRGPRLLRIAPRPARPPPVFADSPFQRRSVAGRWGCSGPRRA</sequence>
<name>A0A2I3S0I8_PANTR</name>
<reference evidence="2" key="2">
    <citation type="submission" date="2025-08" db="UniProtKB">
        <authorList>
            <consortium name="Ensembl"/>
        </authorList>
    </citation>
    <scope>IDENTIFICATION</scope>
</reference>
<accession>A0A2I3S0I8</accession>